<dbReference type="OMA" id="DVLLRCH"/>
<evidence type="ECO:0000256" key="1">
    <source>
        <dbReference type="SAM" id="Phobius"/>
    </source>
</evidence>
<keyword evidence="1" id="KW-0472">Membrane</keyword>
<evidence type="ECO:0000313" key="3">
    <source>
        <dbReference type="Proteomes" id="UP000037923"/>
    </source>
</evidence>
<dbReference type="RefSeq" id="XP_015659856.1">
    <property type="nucleotide sequence ID" value="XM_015801236.1"/>
</dbReference>
<gene>
    <name evidence="2" type="ORF">ABB37_03787</name>
</gene>
<organism evidence="2 3">
    <name type="scientific">Leptomonas pyrrhocoris</name>
    <name type="common">Firebug parasite</name>
    <dbReference type="NCBI Taxonomy" id="157538"/>
    <lineage>
        <taxon>Eukaryota</taxon>
        <taxon>Discoba</taxon>
        <taxon>Euglenozoa</taxon>
        <taxon>Kinetoplastea</taxon>
        <taxon>Metakinetoplastina</taxon>
        <taxon>Trypanosomatida</taxon>
        <taxon>Trypanosomatidae</taxon>
        <taxon>Leishmaniinae</taxon>
        <taxon>Leptomonas</taxon>
    </lineage>
</organism>
<protein>
    <recommendedName>
        <fullName evidence="4">Transmembrane protein</fullName>
    </recommendedName>
</protein>
<keyword evidence="1" id="KW-1133">Transmembrane helix</keyword>
<dbReference type="Proteomes" id="UP000037923">
    <property type="component" value="Unassembled WGS sequence"/>
</dbReference>
<keyword evidence="1" id="KW-0812">Transmembrane</keyword>
<comment type="caution">
    <text evidence="2">The sequence shown here is derived from an EMBL/GenBank/DDBJ whole genome shotgun (WGS) entry which is preliminary data.</text>
</comment>
<feature type="transmembrane region" description="Helical" evidence="1">
    <location>
        <begin position="27"/>
        <end position="58"/>
    </location>
</feature>
<evidence type="ECO:0008006" key="4">
    <source>
        <dbReference type="Google" id="ProtNLM"/>
    </source>
</evidence>
<dbReference type="EMBL" id="LGTL01000006">
    <property type="protein sequence ID" value="KPA81417.1"/>
    <property type="molecule type" value="Genomic_DNA"/>
</dbReference>
<sequence length="132" mass="13731">MIVVLAAAAAIFLLVCGAVFLYSSPSIVYGGFFAFAIGALLAGMSLSAVFSTCANLLLVTLSRYELAPSPPVVFLRSFLAAMGQPTLTGIIALSLVALIAMAASKVRLMVEEMDVLLRCHAAFAARSEQAGQ</sequence>
<keyword evidence="3" id="KW-1185">Reference proteome</keyword>
<feature type="transmembrane region" description="Helical" evidence="1">
    <location>
        <begin position="78"/>
        <end position="103"/>
    </location>
</feature>
<reference evidence="2 3" key="1">
    <citation type="submission" date="2015-07" db="EMBL/GenBank/DDBJ databases">
        <title>High-quality genome of monoxenous trypanosomatid Leptomonas pyrrhocoris.</title>
        <authorList>
            <person name="Flegontov P."/>
            <person name="Butenko A."/>
            <person name="Firsov S."/>
            <person name="Vlcek C."/>
            <person name="Logacheva M.D."/>
            <person name="Field M."/>
            <person name="Filatov D."/>
            <person name="Flegontova O."/>
            <person name="Gerasimov E."/>
            <person name="Jackson A.P."/>
            <person name="Kelly S."/>
            <person name="Opperdoes F."/>
            <person name="O'Reilly A."/>
            <person name="Votypka J."/>
            <person name="Yurchenko V."/>
            <person name="Lukes J."/>
        </authorList>
    </citation>
    <scope>NUCLEOTIDE SEQUENCE [LARGE SCALE GENOMIC DNA]</scope>
    <source>
        <strain evidence="2">H10</strain>
    </source>
</reference>
<name>A0A0M9G3D8_LEPPY</name>
<dbReference type="VEuPathDB" id="TriTrypDB:LpyrH10_06_1570"/>
<proteinExistence type="predicted"/>
<evidence type="ECO:0000313" key="2">
    <source>
        <dbReference type="EMBL" id="KPA81417.1"/>
    </source>
</evidence>
<dbReference type="OrthoDB" id="272574at2759"/>
<accession>A0A0M9G3D8</accession>
<dbReference type="AlphaFoldDB" id="A0A0M9G3D8"/>
<dbReference type="GeneID" id="26904078"/>